<feature type="region of interest" description="Disordered" evidence="7">
    <location>
        <begin position="1"/>
        <end position="30"/>
    </location>
</feature>
<sequence>MLDLLDDIPRGAPKRGGRETRLEDHIGPRAQFRDPDGIVASAGLRRGSNKIHLGVVGGRIESRTLPDGRVERHVMDGHGIGSGDDRHIVTIAGSRSGKGRCVIVPTLLDYEGSVLATDPKGELFSITAERRALGLGQRVVGLDPFRVAGAHVDRWRGGFNPMSILDPECPTLIEDAGLIADALVIASGKDVHWDDSARHWIEALILHVATDPAYEEMRSLVTVYRLLMRGADEGDRSGYAALERQMLANEEADGAVQEGAAAFFDKPEDERGSVLSTARRHLRFLAYRSIQEAVSTHSIDLESLKREPTTLYLCLPAMRLGTCSRWFRLFVNLALAAMERERSRPTIPVLLCLDEFPVMGHLKTVEDAAGQIAGFGVRLWPVLQDLTQLKALYAERWETFLGNAGTLQFFGNNDAFTLEWISKRLGKTSLALIRRGEVSPDGRERQGLTGESWSVEVQELMTLEEVARYFGRDDRLARQLVIRAGDDPLILQRVNYDTHSFFEGKFHAGN</sequence>
<accession>A0A154WG09</accession>
<evidence type="ECO:0000256" key="3">
    <source>
        <dbReference type="ARBA" id="ARBA00022475"/>
    </source>
</evidence>
<dbReference type="InterPro" id="IPR051539">
    <property type="entry name" value="T4SS-coupling_protein"/>
</dbReference>
<name>A0A154WG09_9PROT</name>
<dbReference type="Gene3D" id="3.40.50.300">
    <property type="entry name" value="P-loop containing nucleotide triphosphate hydrolases"/>
    <property type="match status" value="1"/>
</dbReference>
<keyword evidence="9" id="KW-1185">Reference proteome</keyword>
<keyword evidence="5" id="KW-1133">Transmembrane helix</keyword>
<comment type="caution">
    <text evidence="8">The sequence shown here is derived from an EMBL/GenBank/DDBJ whole genome shotgun (WGS) entry which is preliminary data.</text>
</comment>
<evidence type="ECO:0000256" key="4">
    <source>
        <dbReference type="ARBA" id="ARBA00022692"/>
    </source>
</evidence>
<keyword evidence="4" id="KW-0812">Transmembrane</keyword>
<dbReference type="InterPro" id="IPR003688">
    <property type="entry name" value="TraG/VirD4"/>
</dbReference>
<dbReference type="PANTHER" id="PTHR37937">
    <property type="entry name" value="CONJUGATIVE TRANSFER: DNA TRANSPORT"/>
    <property type="match status" value="1"/>
</dbReference>
<evidence type="ECO:0000256" key="6">
    <source>
        <dbReference type="ARBA" id="ARBA00023136"/>
    </source>
</evidence>
<organism evidence="8 9">
    <name type="scientific">Oceanibaculum pacificum</name>
    <dbReference type="NCBI Taxonomy" id="580166"/>
    <lineage>
        <taxon>Bacteria</taxon>
        <taxon>Pseudomonadati</taxon>
        <taxon>Pseudomonadota</taxon>
        <taxon>Alphaproteobacteria</taxon>
        <taxon>Rhodospirillales</taxon>
        <taxon>Oceanibaculaceae</taxon>
        <taxon>Oceanibaculum</taxon>
    </lineage>
</organism>
<dbReference type="EMBL" id="LPXN01000026">
    <property type="protein sequence ID" value="KZD12405.1"/>
    <property type="molecule type" value="Genomic_DNA"/>
</dbReference>
<protein>
    <recommendedName>
        <fullName evidence="10">TRAG family protein</fullName>
    </recommendedName>
</protein>
<evidence type="ECO:0000256" key="5">
    <source>
        <dbReference type="ARBA" id="ARBA00022989"/>
    </source>
</evidence>
<dbReference type="AlphaFoldDB" id="A0A154WG09"/>
<keyword evidence="6" id="KW-0472">Membrane</keyword>
<gene>
    <name evidence="8" type="ORF">AUP43_16440</name>
</gene>
<evidence type="ECO:0000313" key="9">
    <source>
        <dbReference type="Proteomes" id="UP000076400"/>
    </source>
</evidence>
<dbReference type="CDD" id="cd01127">
    <property type="entry name" value="TrwB_TraG_TraD_VirD4"/>
    <property type="match status" value="2"/>
</dbReference>
<comment type="similarity">
    <text evidence="2">Belongs to the VirD4/TraG family.</text>
</comment>
<comment type="subcellular location">
    <subcellularLocation>
        <location evidence="1">Cell membrane</location>
        <topology evidence="1">Multi-pass membrane protein</topology>
    </subcellularLocation>
</comment>
<feature type="compositionally biased region" description="Basic and acidic residues" evidence="7">
    <location>
        <begin position="16"/>
        <end position="30"/>
    </location>
</feature>
<dbReference type="PANTHER" id="PTHR37937:SF1">
    <property type="entry name" value="CONJUGATIVE TRANSFER: DNA TRANSPORT"/>
    <property type="match status" value="1"/>
</dbReference>
<keyword evidence="3" id="KW-1003">Cell membrane</keyword>
<dbReference type="Pfam" id="PF02534">
    <property type="entry name" value="T4SS-DNA_transf"/>
    <property type="match status" value="1"/>
</dbReference>
<evidence type="ECO:0000256" key="7">
    <source>
        <dbReference type="SAM" id="MobiDB-lite"/>
    </source>
</evidence>
<dbReference type="SUPFAM" id="SSF52540">
    <property type="entry name" value="P-loop containing nucleoside triphosphate hydrolases"/>
    <property type="match status" value="1"/>
</dbReference>
<proteinExistence type="inferred from homology"/>
<dbReference type="InterPro" id="IPR027417">
    <property type="entry name" value="P-loop_NTPase"/>
</dbReference>
<evidence type="ECO:0000313" key="8">
    <source>
        <dbReference type="EMBL" id="KZD12405.1"/>
    </source>
</evidence>
<evidence type="ECO:0000256" key="1">
    <source>
        <dbReference type="ARBA" id="ARBA00004651"/>
    </source>
</evidence>
<dbReference type="STRING" id="580166.AUP43_16440"/>
<dbReference type="GO" id="GO:0005886">
    <property type="term" value="C:plasma membrane"/>
    <property type="evidence" value="ECO:0007669"/>
    <property type="project" value="UniProtKB-SubCell"/>
</dbReference>
<reference evidence="8 9" key="1">
    <citation type="submission" date="2015-12" db="EMBL/GenBank/DDBJ databases">
        <title>Genome sequence of Oceanibaculum pacificum MCCC 1A02656.</title>
        <authorList>
            <person name="Lu L."/>
            <person name="Lai Q."/>
            <person name="Shao Z."/>
            <person name="Qian P."/>
        </authorList>
    </citation>
    <scope>NUCLEOTIDE SEQUENCE [LARGE SCALE GENOMIC DNA]</scope>
    <source>
        <strain evidence="8 9">MCCC 1A02656</strain>
    </source>
</reference>
<dbReference type="RefSeq" id="WP_067552380.1">
    <property type="nucleotide sequence ID" value="NZ_LPXN01000026.1"/>
</dbReference>
<evidence type="ECO:0008006" key="10">
    <source>
        <dbReference type="Google" id="ProtNLM"/>
    </source>
</evidence>
<evidence type="ECO:0000256" key="2">
    <source>
        <dbReference type="ARBA" id="ARBA00008806"/>
    </source>
</evidence>
<dbReference type="Proteomes" id="UP000076400">
    <property type="component" value="Unassembled WGS sequence"/>
</dbReference>